<accession>A0A4Y2ISM6</accession>
<keyword evidence="1" id="KW-1133">Transmembrane helix</keyword>
<dbReference type="EMBL" id="BGPR01002903">
    <property type="protein sequence ID" value="GBM80777.1"/>
    <property type="molecule type" value="Genomic_DNA"/>
</dbReference>
<dbReference type="OrthoDB" id="6421446at2759"/>
<feature type="transmembrane region" description="Helical" evidence="1">
    <location>
        <begin position="49"/>
        <end position="68"/>
    </location>
</feature>
<evidence type="ECO:0008006" key="4">
    <source>
        <dbReference type="Google" id="ProtNLM"/>
    </source>
</evidence>
<gene>
    <name evidence="2" type="ORF">AVEN_258816_1</name>
</gene>
<keyword evidence="1" id="KW-0812">Transmembrane</keyword>
<protein>
    <recommendedName>
        <fullName evidence="4">Gustatory receptor</fullName>
    </recommendedName>
</protein>
<evidence type="ECO:0000313" key="3">
    <source>
        <dbReference type="Proteomes" id="UP000499080"/>
    </source>
</evidence>
<reference evidence="2 3" key="1">
    <citation type="journal article" date="2019" name="Sci. Rep.">
        <title>Orb-weaving spider Araneus ventricosus genome elucidates the spidroin gene catalogue.</title>
        <authorList>
            <person name="Kono N."/>
            <person name="Nakamura H."/>
            <person name="Ohtoshi R."/>
            <person name="Moran D.A.P."/>
            <person name="Shinohara A."/>
            <person name="Yoshida Y."/>
            <person name="Fujiwara M."/>
            <person name="Mori M."/>
            <person name="Tomita M."/>
            <person name="Arakawa K."/>
        </authorList>
    </citation>
    <scope>NUCLEOTIDE SEQUENCE [LARGE SCALE GENOMIC DNA]</scope>
</reference>
<dbReference type="Proteomes" id="UP000499080">
    <property type="component" value="Unassembled WGS sequence"/>
</dbReference>
<evidence type="ECO:0000313" key="2">
    <source>
        <dbReference type="EMBL" id="GBM80777.1"/>
    </source>
</evidence>
<comment type="caution">
    <text evidence="2">The sequence shown here is derived from an EMBL/GenBank/DDBJ whole genome shotgun (WGS) entry which is preliminary data.</text>
</comment>
<feature type="transmembrane region" description="Helical" evidence="1">
    <location>
        <begin position="224"/>
        <end position="244"/>
    </location>
</feature>
<evidence type="ECO:0000256" key="1">
    <source>
        <dbReference type="SAM" id="Phobius"/>
    </source>
</evidence>
<feature type="transmembrane region" description="Helical" evidence="1">
    <location>
        <begin position="116"/>
        <end position="138"/>
    </location>
</feature>
<dbReference type="AlphaFoldDB" id="A0A4Y2ISM6"/>
<keyword evidence="3" id="KW-1185">Reference proteome</keyword>
<proteinExistence type="predicted"/>
<keyword evidence="1" id="KW-0472">Membrane</keyword>
<organism evidence="2 3">
    <name type="scientific">Araneus ventricosus</name>
    <name type="common">Orbweaver spider</name>
    <name type="synonym">Epeira ventricosa</name>
    <dbReference type="NCBI Taxonomy" id="182803"/>
    <lineage>
        <taxon>Eukaryota</taxon>
        <taxon>Metazoa</taxon>
        <taxon>Ecdysozoa</taxon>
        <taxon>Arthropoda</taxon>
        <taxon>Chelicerata</taxon>
        <taxon>Arachnida</taxon>
        <taxon>Araneae</taxon>
        <taxon>Araneomorphae</taxon>
        <taxon>Entelegynae</taxon>
        <taxon>Araneoidea</taxon>
        <taxon>Araneidae</taxon>
        <taxon>Araneus</taxon>
    </lineage>
</organism>
<sequence length="248" mass="27768">MLIPIVMATVSAFTLSTDVSLKLYYSFYQDLEEDAFGISVRFCMNQLVFGYQYTFPCIVSLLVGVFYYEFSELVRQLHANLPTEPKSLSQREILPLAQLHTLLFKISHDLAEATSLIAFLLVSSQMTVMYCTLAYFMLTSDGPPSLPQICESLVIVALGPLSVISISLCSSRINTQRQKMQKTVVLLKGKLIRQKNCDREVLQCLSMMQEERLQTMSAAGIGELNAGFILAMFGSLLTYGLLILNLKK</sequence>
<feature type="transmembrane region" description="Helical" evidence="1">
    <location>
        <begin position="153"/>
        <end position="173"/>
    </location>
</feature>
<name>A0A4Y2ISM6_ARAVE</name>